<sequence>MLLPRITLVLPDLASSEPTASTQGSMDPFAHLENEDFWSDMPQMSLTLADYHYTGYVQVKDVDMFDNQDDEHYERFLPEFWPKWEAFLQVCQKVGQHLDEDTQEPIEHALKNMNGIEAERRP</sequence>
<dbReference type="EMBL" id="CDPU01000001">
    <property type="protein sequence ID" value="CEO44960.1"/>
    <property type="molecule type" value="Genomic_DNA"/>
</dbReference>
<gene>
    <name evidence="1" type="ORF">BN869_000001015_1</name>
</gene>
<proteinExistence type="predicted"/>
<protein>
    <submittedName>
        <fullName evidence="1">Uncharacterized protein</fullName>
    </submittedName>
</protein>
<dbReference type="AlphaFoldDB" id="A0A0B7JQI3"/>
<evidence type="ECO:0000313" key="1">
    <source>
        <dbReference type="EMBL" id="CEO44960.1"/>
    </source>
</evidence>
<organism evidence="1">
    <name type="scientific">Bionectria ochroleuca</name>
    <name type="common">Gliocladium roseum</name>
    <dbReference type="NCBI Taxonomy" id="29856"/>
    <lineage>
        <taxon>Eukaryota</taxon>
        <taxon>Fungi</taxon>
        <taxon>Dikarya</taxon>
        <taxon>Ascomycota</taxon>
        <taxon>Pezizomycotina</taxon>
        <taxon>Sordariomycetes</taxon>
        <taxon>Hypocreomycetidae</taxon>
        <taxon>Hypocreales</taxon>
        <taxon>Bionectriaceae</taxon>
        <taxon>Clonostachys</taxon>
    </lineage>
</organism>
<name>A0A0B7JQI3_BIOOC</name>
<accession>A0A0B7JQI3</accession>
<reference evidence="1" key="1">
    <citation type="submission" date="2015-01" db="EMBL/GenBank/DDBJ databases">
        <authorList>
            <person name="Durling Mikael"/>
        </authorList>
    </citation>
    <scope>NUCLEOTIDE SEQUENCE</scope>
</reference>